<feature type="compositionally biased region" description="Basic and acidic residues" evidence="1">
    <location>
        <begin position="1"/>
        <end position="14"/>
    </location>
</feature>
<dbReference type="Proteomes" id="UP000027982">
    <property type="component" value="Chromosome"/>
</dbReference>
<feature type="compositionally biased region" description="Basic and acidic residues" evidence="1">
    <location>
        <begin position="119"/>
        <end position="142"/>
    </location>
</feature>
<evidence type="ECO:0008006" key="4">
    <source>
        <dbReference type="Google" id="ProtNLM"/>
    </source>
</evidence>
<feature type="region of interest" description="Disordered" evidence="1">
    <location>
        <begin position="81"/>
        <end position="142"/>
    </location>
</feature>
<proteinExistence type="predicted"/>
<dbReference type="HOGENOM" id="CLU_1812931_0_0_0"/>
<sequence length="142" mass="13840">MAEKIDDNIQHGIDDDPNNDSVKARNIGGVGGAVTGAIAGSAAGPLGTIGGAIVGAVAGGLGSQAAVAAVDKVDNDDTITGIGHGATRDVNDRVPTPGNGVPGIQTGGHDVDGSPDTRGITEKAADALTGDRIDDKTGKHVD</sequence>
<dbReference type="STRING" id="661478.OP10G_2015"/>
<dbReference type="OrthoDB" id="9999491at2"/>
<keyword evidence="3" id="KW-1185">Reference proteome</keyword>
<dbReference type="RefSeq" id="WP_025226043.1">
    <property type="nucleotide sequence ID" value="NZ_CP007139.1"/>
</dbReference>
<accession>A0A068NP95</accession>
<dbReference type="EMBL" id="CP007139">
    <property type="protein sequence ID" value="AIE85383.1"/>
    <property type="molecule type" value="Genomic_DNA"/>
</dbReference>
<organism evidence="2 3">
    <name type="scientific">Fimbriimonas ginsengisoli Gsoil 348</name>
    <dbReference type="NCBI Taxonomy" id="661478"/>
    <lineage>
        <taxon>Bacteria</taxon>
        <taxon>Bacillati</taxon>
        <taxon>Armatimonadota</taxon>
        <taxon>Fimbriimonadia</taxon>
        <taxon>Fimbriimonadales</taxon>
        <taxon>Fimbriimonadaceae</taxon>
        <taxon>Fimbriimonas</taxon>
    </lineage>
</organism>
<reference evidence="2 3" key="1">
    <citation type="journal article" date="2014" name="PLoS ONE">
        <title>The first complete genome sequence of the class fimbriimonadia in the phylum armatimonadetes.</title>
        <authorList>
            <person name="Hu Z.Y."/>
            <person name="Wang Y.Z."/>
            <person name="Im W.T."/>
            <person name="Wang S.Y."/>
            <person name="Zhao G.P."/>
            <person name="Zheng H.J."/>
            <person name="Quan Z.X."/>
        </authorList>
    </citation>
    <scope>NUCLEOTIDE SEQUENCE [LARGE SCALE GENOMIC DNA]</scope>
    <source>
        <strain evidence="2">Gsoil 348</strain>
    </source>
</reference>
<feature type="region of interest" description="Disordered" evidence="1">
    <location>
        <begin position="1"/>
        <end position="26"/>
    </location>
</feature>
<gene>
    <name evidence="2" type="ORF">OP10G_2015</name>
</gene>
<name>A0A068NP95_FIMGI</name>
<evidence type="ECO:0000313" key="3">
    <source>
        <dbReference type="Proteomes" id="UP000027982"/>
    </source>
</evidence>
<dbReference type="KEGG" id="fgi:OP10G_2015"/>
<evidence type="ECO:0000313" key="2">
    <source>
        <dbReference type="EMBL" id="AIE85383.1"/>
    </source>
</evidence>
<dbReference type="AlphaFoldDB" id="A0A068NP95"/>
<protein>
    <recommendedName>
        <fullName evidence="4">Glycine zipper domain-containing protein</fullName>
    </recommendedName>
</protein>
<evidence type="ECO:0000256" key="1">
    <source>
        <dbReference type="SAM" id="MobiDB-lite"/>
    </source>
</evidence>